<dbReference type="InterPro" id="IPR003879">
    <property type="entry name" value="Butyrophylin_SPRY"/>
</dbReference>
<evidence type="ECO:0000256" key="7">
    <source>
        <dbReference type="SAM" id="Coils"/>
    </source>
</evidence>
<evidence type="ECO:0000256" key="4">
    <source>
        <dbReference type="ARBA" id="ARBA00022833"/>
    </source>
</evidence>
<feature type="domain" description="B30.2/SPRY" evidence="10">
    <location>
        <begin position="302"/>
        <end position="505"/>
    </location>
</feature>
<feature type="domain" description="RING-type" evidence="8">
    <location>
        <begin position="15"/>
        <end position="55"/>
    </location>
</feature>
<dbReference type="SUPFAM" id="SSF57845">
    <property type="entry name" value="B-box zinc-binding domain"/>
    <property type="match status" value="1"/>
</dbReference>
<keyword evidence="5" id="KW-0391">Immunity</keyword>
<keyword evidence="4" id="KW-0862">Zinc</keyword>
<dbReference type="PROSITE" id="PS50188">
    <property type="entry name" value="B302_SPRY"/>
    <property type="match status" value="1"/>
</dbReference>
<dbReference type="InterPro" id="IPR013083">
    <property type="entry name" value="Znf_RING/FYVE/PHD"/>
</dbReference>
<keyword evidence="3 6" id="KW-0863">Zinc-finger</keyword>
<sequence>MASSSSFLSEDQFQCSICLDVFTEPVSIPCGHNFCKACISGYWDTTGRSHCPLCKHTFYKRPELKTNTTLRNVADHFKRMSDRDRDLSPAEPGEVACDLCTGRKLKALKSCLECLTSYCEIHLQPHQRVAGLKRHKLIDPVENLEDRLCKKHDRLLELFCRTDQTCVCQFCTETDHKTHHTVPLEEEFGKKKAQLRNSIAQMRQMIHDRWQKVREIKDSKAGDRRAKGLINELEQEITELKRRRTELEQLSHTEDHLHLLQSSPSLCTPTFTKDWSEISVHYYLHVKNVGRVVSQLEEALHNEIEKLPDIKLKRIQQYAVDVTLDPDTAFPYLNVSEDGKQVTLGDVLKKLPNNPERFDYNPSILGKNEFSSGRFYYEVQVEGKTWWRLGVARKSTNRKGWLPLTPENGFWTLGLKSGYHRHWYCANMYDNLFYLPFFSGKPPTPQKVGVFVDYEEGLVSFYDVKARSHIHSFTSCNFTENLYTYFNSGGNAGGKNTASLVISTVNHTE</sequence>
<evidence type="ECO:0000259" key="10">
    <source>
        <dbReference type="PROSITE" id="PS50188"/>
    </source>
</evidence>
<evidence type="ECO:0000313" key="12">
    <source>
        <dbReference type="Proteomes" id="UP000193380"/>
    </source>
</evidence>
<organism evidence="11 12">
    <name type="scientific">Oncorhynchus mykiss</name>
    <name type="common">Rainbow trout</name>
    <name type="synonym">Salmo gairdneri</name>
    <dbReference type="NCBI Taxonomy" id="8022"/>
    <lineage>
        <taxon>Eukaryota</taxon>
        <taxon>Metazoa</taxon>
        <taxon>Chordata</taxon>
        <taxon>Craniata</taxon>
        <taxon>Vertebrata</taxon>
        <taxon>Euteleostomi</taxon>
        <taxon>Actinopterygii</taxon>
        <taxon>Neopterygii</taxon>
        <taxon>Teleostei</taxon>
        <taxon>Protacanthopterygii</taxon>
        <taxon>Salmoniformes</taxon>
        <taxon>Salmonidae</taxon>
        <taxon>Salmoninae</taxon>
        <taxon>Oncorhynchus</taxon>
    </lineage>
</organism>
<dbReference type="SUPFAM" id="SSF49899">
    <property type="entry name" value="Concanavalin A-like lectins/glucanases"/>
    <property type="match status" value="1"/>
</dbReference>
<dbReference type="Gene3D" id="3.30.40.10">
    <property type="entry name" value="Zinc/RING finger domain, C3HC4 (zinc finger)"/>
    <property type="match status" value="1"/>
</dbReference>
<dbReference type="PROSITE" id="PS50089">
    <property type="entry name" value="ZF_RING_2"/>
    <property type="match status" value="1"/>
</dbReference>
<evidence type="ECO:0000259" key="9">
    <source>
        <dbReference type="PROSITE" id="PS50119"/>
    </source>
</evidence>
<dbReference type="PROSITE" id="PS00518">
    <property type="entry name" value="ZF_RING_1"/>
    <property type="match status" value="1"/>
</dbReference>
<evidence type="ECO:0000256" key="1">
    <source>
        <dbReference type="ARBA" id="ARBA00022588"/>
    </source>
</evidence>
<dbReference type="InterPro" id="IPR043136">
    <property type="entry name" value="B30.2/SPRY_sf"/>
</dbReference>
<dbReference type="SMART" id="SM00589">
    <property type="entry name" value="PRY"/>
    <property type="match status" value="1"/>
</dbReference>
<evidence type="ECO:0000259" key="8">
    <source>
        <dbReference type="PROSITE" id="PS50089"/>
    </source>
</evidence>
<dbReference type="GO" id="GO:0005737">
    <property type="term" value="C:cytoplasm"/>
    <property type="evidence" value="ECO:0007669"/>
    <property type="project" value="UniProtKB-ARBA"/>
</dbReference>
<dbReference type="CDD" id="cd19769">
    <property type="entry name" value="Bbox2_TRIM16-like"/>
    <property type="match status" value="1"/>
</dbReference>
<evidence type="ECO:0000256" key="3">
    <source>
        <dbReference type="ARBA" id="ARBA00022771"/>
    </source>
</evidence>
<dbReference type="GO" id="GO:0045087">
    <property type="term" value="P:innate immune response"/>
    <property type="evidence" value="ECO:0007669"/>
    <property type="project" value="UniProtKB-KW"/>
</dbReference>
<dbReference type="CDD" id="cd13733">
    <property type="entry name" value="SPRY_PRY_C-I_1"/>
    <property type="match status" value="1"/>
</dbReference>
<dbReference type="AlphaFoldDB" id="A0A060YI92"/>
<dbReference type="Pfam" id="PF25600">
    <property type="entry name" value="TRIM_CC"/>
    <property type="match status" value="1"/>
</dbReference>
<dbReference type="PANTHER" id="PTHR25465">
    <property type="entry name" value="B-BOX DOMAIN CONTAINING"/>
    <property type="match status" value="1"/>
</dbReference>
<dbReference type="InterPro" id="IPR051051">
    <property type="entry name" value="E3_ubiq-ligase_TRIM/RNF"/>
</dbReference>
<dbReference type="GO" id="GO:0008270">
    <property type="term" value="F:zinc ion binding"/>
    <property type="evidence" value="ECO:0007669"/>
    <property type="project" value="UniProtKB-KW"/>
</dbReference>
<feature type="coiled-coil region" evidence="7">
    <location>
        <begin position="223"/>
        <end position="253"/>
    </location>
</feature>
<dbReference type="PANTHER" id="PTHR25465:SF32">
    <property type="entry name" value="BLOODTHIRSTY-RELATED GENE FAMILY, MEMBER 16 ISOFORM X1-RELATED"/>
    <property type="match status" value="1"/>
</dbReference>
<evidence type="ECO:0000313" key="11">
    <source>
        <dbReference type="EMBL" id="CDQ91446.1"/>
    </source>
</evidence>
<dbReference type="SMART" id="SM00184">
    <property type="entry name" value="RING"/>
    <property type="match status" value="1"/>
</dbReference>
<dbReference type="EMBL" id="FR911813">
    <property type="protein sequence ID" value="CDQ91446.1"/>
    <property type="molecule type" value="Genomic_DNA"/>
</dbReference>
<dbReference type="InterPro" id="IPR001870">
    <property type="entry name" value="B30.2/SPRY"/>
</dbReference>
<dbReference type="InterPro" id="IPR013320">
    <property type="entry name" value="ConA-like_dom_sf"/>
</dbReference>
<dbReference type="Gene3D" id="2.60.120.920">
    <property type="match status" value="1"/>
</dbReference>
<dbReference type="Pfam" id="PF00622">
    <property type="entry name" value="SPRY"/>
    <property type="match status" value="1"/>
</dbReference>
<dbReference type="SMART" id="SM00449">
    <property type="entry name" value="SPRY"/>
    <property type="match status" value="1"/>
</dbReference>
<dbReference type="STRING" id="8022.A0A060YI92"/>
<dbReference type="Pfam" id="PF13765">
    <property type="entry name" value="PRY"/>
    <property type="match status" value="1"/>
</dbReference>
<feature type="domain" description="B box-type" evidence="9">
    <location>
        <begin position="144"/>
        <end position="184"/>
    </location>
</feature>
<dbReference type="Pfam" id="PF13445">
    <property type="entry name" value="zf-RING_UBOX"/>
    <property type="match status" value="1"/>
</dbReference>
<dbReference type="Gene3D" id="4.10.830.40">
    <property type="match status" value="1"/>
</dbReference>
<dbReference type="Gene3D" id="3.30.160.60">
    <property type="entry name" value="Classic Zinc Finger"/>
    <property type="match status" value="1"/>
</dbReference>
<proteinExistence type="predicted"/>
<dbReference type="PaxDb" id="8022-A0A060YI92"/>
<keyword evidence="7" id="KW-0175">Coiled coil</keyword>
<dbReference type="PRINTS" id="PR01407">
    <property type="entry name" value="BUTYPHLNCDUF"/>
</dbReference>
<dbReference type="InterPro" id="IPR001841">
    <property type="entry name" value="Znf_RING"/>
</dbReference>
<dbReference type="InterPro" id="IPR006574">
    <property type="entry name" value="PRY"/>
</dbReference>
<dbReference type="Pfam" id="PF00643">
    <property type="entry name" value="zf-B_box"/>
    <property type="match status" value="1"/>
</dbReference>
<keyword evidence="2" id="KW-0479">Metal-binding</keyword>
<dbReference type="InterPro" id="IPR003877">
    <property type="entry name" value="SPRY_dom"/>
</dbReference>
<evidence type="ECO:0000256" key="2">
    <source>
        <dbReference type="ARBA" id="ARBA00022723"/>
    </source>
</evidence>
<reference evidence="11" key="2">
    <citation type="submission" date="2014-03" db="EMBL/GenBank/DDBJ databases">
        <authorList>
            <person name="Genoscope - CEA"/>
        </authorList>
    </citation>
    <scope>NUCLEOTIDE SEQUENCE</scope>
</reference>
<dbReference type="PROSITE" id="PS50119">
    <property type="entry name" value="ZF_BBOX"/>
    <property type="match status" value="1"/>
</dbReference>
<evidence type="ECO:0000256" key="5">
    <source>
        <dbReference type="ARBA" id="ARBA00022859"/>
    </source>
</evidence>
<dbReference type="SUPFAM" id="SSF57850">
    <property type="entry name" value="RING/U-box"/>
    <property type="match status" value="1"/>
</dbReference>
<evidence type="ECO:0000256" key="6">
    <source>
        <dbReference type="PROSITE-ProRule" id="PRU00024"/>
    </source>
</evidence>
<reference evidence="11" key="1">
    <citation type="journal article" date="2014" name="Nat. Commun.">
        <title>The rainbow trout genome provides novel insights into evolution after whole-genome duplication in vertebrates.</title>
        <authorList>
            <person name="Berthelot C."/>
            <person name="Brunet F."/>
            <person name="Chalopin D."/>
            <person name="Juanchich A."/>
            <person name="Bernard M."/>
            <person name="Noel B."/>
            <person name="Bento P."/>
            <person name="Da Silva C."/>
            <person name="Labadie K."/>
            <person name="Alberti A."/>
            <person name="Aury J.M."/>
            <person name="Louis A."/>
            <person name="Dehais P."/>
            <person name="Bardou P."/>
            <person name="Montfort J."/>
            <person name="Klopp C."/>
            <person name="Cabau C."/>
            <person name="Gaspin C."/>
            <person name="Thorgaard G.H."/>
            <person name="Boussaha M."/>
            <person name="Quillet E."/>
            <person name="Guyomard R."/>
            <person name="Galiana D."/>
            <person name="Bobe J."/>
            <person name="Volff J.N."/>
            <person name="Genet C."/>
            <person name="Wincker P."/>
            <person name="Jaillon O."/>
            <person name="Roest Crollius H."/>
            <person name="Guiguen Y."/>
        </authorList>
    </citation>
    <scope>NUCLEOTIDE SEQUENCE [LARGE SCALE GENOMIC DNA]</scope>
</reference>
<dbReference type="InterPro" id="IPR027370">
    <property type="entry name" value="Znf-RING_euk"/>
</dbReference>
<name>A0A060YI92_ONCMY</name>
<dbReference type="Proteomes" id="UP000193380">
    <property type="component" value="Unassembled WGS sequence"/>
</dbReference>
<dbReference type="InterPro" id="IPR058030">
    <property type="entry name" value="TRIM8/14/16/25/29/45/65_CC"/>
</dbReference>
<dbReference type="InterPro" id="IPR000315">
    <property type="entry name" value="Znf_B-box"/>
</dbReference>
<dbReference type="FunFam" id="2.60.120.920:FF:000004">
    <property type="entry name" value="Butyrophilin subfamily 1 member A1"/>
    <property type="match status" value="1"/>
</dbReference>
<accession>A0A060YI92</accession>
<keyword evidence="1" id="KW-0399">Innate immunity</keyword>
<dbReference type="InterPro" id="IPR017907">
    <property type="entry name" value="Znf_RING_CS"/>
</dbReference>
<dbReference type="SMART" id="SM00336">
    <property type="entry name" value="BBOX"/>
    <property type="match status" value="1"/>
</dbReference>
<protein>
    <submittedName>
        <fullName evidence="11">Uncharacterized protein</fullName>
    </submittedName>
</protein>
<gene>
    <name evidence="11" type="ORF">GSONMT00003446001</name>
</gene>